<gene>
    <name evidence="1" type="ORF">RHS01_11071</name>
</gene>
<name>A0A8H7I264_9AGAM</name>
<proteinExistence type="predicted"/>
<comment type="caution">
    <text evidence="1">The sequence shown here is derived from an EMBL/GenBank/DDBJ whole genome shotgun (WGS) entry which is preliminary data.</text>
</comment>
<dbReference type="AlphaFoldDB" id="A0A8H7I264"/>
<dbReference type="EMBL" id="JACYCF010000049">
    <property type="protein sequence ID" value="KAF8748070.1"/>
    <property type="molecule type" value="Genomic_DNA"/>
</dbReference>
<evidence type="ECO:0000313" key="2">
    <source>
        <dbReference type="Proteomes" id="UP000614334"/>
    </source>
</evidence>
<reference evidence="1" key="1">
    <citation type="submission" date="2020-09" db="EMBL/GenBank/DDBJ databases">
        <title>Comparative genome analyses of four rice-infecting Rhizoctonia solani isolates reveal extensive enrichment of homogalacturonan modification genes.</title>
        <authorList>
            <person name="Lee D.-Y."/>
            <person name="Jeon J."/>
            <person name="Kim K.-T."/>
            <person name="Cheong K."/>
            <person name="Song H."/>
            <person name="Choi G."/>
            <person name="Ko J."/>
            <person name="Opiyo S.O."/>
            <person name="Zuo S."/>
            <person name="Madhav S."/>
            <person name="Lee Y.-H."/>
            <person name="Wang G.-L."/>
        </authorList>
    </citation>
    <scope>NUCLEOTIDE SEQUENCE</scope>
    <source>
        <strain evidence="1">AG1-IA B2</strain>
    </source>
</reference>
<dbReference type="Proteomes" id="UP000614334">
    <property type="component" value="Unassembled WGS sequence"/>
</dbReference>
<accession>A0A8H7I264</accession>
<sequence length="179" mass="19173">MPHSGTCCDTAEYACKINANPSLKSSGVQTHCQNTNKPKLTLDTNYGGVKITVKDTTANPTGLSSPNIPGAFTNYITELNEYCNDSQSNYSNAYILGTNTNQHNSVTDITLFCSHIPLLVSNTLSIISAPTIPTKLASQLAAQEEPWIPAFTPTSELAGQFGKLKLTAEHFPPPAESIL</sequence>
<organism evidence="1 2">
    <name type="scientific">Rhizoctonia solani</name>
    <dbReference type="NCBI Taxonomy" id="456999"/>
    <lineage>
        <taxon>Eukaryota</taxon>
        <taxon>Fungi</taxon>
        <taxon>Dikarya</taxon>
        <taxon>Basidiomycota</taxon>
        <taxon>Agaricomycotina</taxon>
        <taxon>Agaricomycetes</taxon>
        <taxon>Cantharellales</taxon>
        <taxon>Ceratobasidiaceae</taxon>
        <taxon>Rhizoctonia</taxon>
    </lineage>
</organism>
<protein>
    <submittedName>
        <fullName evidence="1">Uncharacterized protein</fullName>
    </submittedName>
</protein>
<evidence type="ECO:0000313" key="1">
    <source>
        <dbReference type="EMBL" id="KAF8748070.1"/>
    </source>
</evidence>